<feature type="compositionally biased region" description="Polar residues" evidence="4">
    <location>
        <begin position="453"/>
        <end position="464"/>
    </location>
</feature>
<dbReference type="STRING" id="80966.ENSAPOP00000012195"/>
<dbReference type="InParanoid" id="A0A3Q1G1E9"/>
<proteinExistence type="predicted"/>
<feature type="compositionally biased region" description="Low complexity" evidence="4">
    <location>
        <begin position="465"/>
        <end position="482"/>
    </location>
</feature>
<dbReference type="CTD" id="602"/>
<dbReference type="AlphaFoldDB" id="A0A3Q1G1E9"/>
<dbReference type="GO" id="GO:0071356">
    <property type="term" value="P:cellular response to tumor necrosis factor"/>
    <property type="evidence" value="ECO:0007669"/>
    <property type="project" value="TreeGrafter"/>
</dbReference>
<dbReference type="GO" id="GO:0048545">
    <property type="term" value="P:response to steroid hormone"/>
    <property type="evidence" value="ECO:0007669"/>
    <property type="project" value="Ensembl"/>
</dbReference>
<sequence length="500" mass="54354">MPRVMTMNGDHESVATAPLDLRTTNRVRGSGGSTAPDCRSRLRDGRVTNGSPAPPACTGTDTLESHCPSVRHAVGSVNSTAHKRPADTSSLKLPFRKRPIPVEPETRSHSPAQPETGDRFSPVEVKDFRFRESLPGCLERVEEEIPVGVIPVTHRRIEEAELSPNGYSLCFLHPFNYGHYPMYCLPAVPELSYPPAHQSEHFLAGIALATHQDEDGDTALHIAVVQGELAIVFKLIELLLRARRGLDIYNNLRQTPLHLAVITKQADMVEALLKAGADPGALDRNGQTALHLCCEYDQRDCLSLVLSRSPNSKCLEIRNYEGLSPLHLAVLRGCKDLARMLLDAGADINAMDIKSGQSPLMHAVEANNADMVHFLIENGCDVNSQSYSGNTALHSACGRSQVDTVRLLLKSGADSSLKNYHNDTPVMVANNKKIADVLRGRGSKQIRDQNQLCVSPHGSSLTENGSPSPSHSHGCSPSTTPHALHRSASHSPSTLAFPFY</sequence>
<feature type="region of interest" description="Disordered" evidence="4">
    <location>
        <begin position="453"/>
        <end position="492"/>
    </location>
</feature>
<dbReference type="PRINTS" id="PR01415">
    <property type="entry name" value="ANKYRIN"/>
</dbReference>
<organism evidence="5 6">
    <name type="scientific">Acanthochromis polyacanthus</name>
    <name type="common">spiny chromis</name>
    <dbReference type="NCBI Taxonomy" id="80966"/>
    <lineage>
        <taxon>Eukaryota</taxon>
        <taxon>Metazoa</taxon>
        <taxon>Chordata</taxon>
        <taxon>Craniata</taxon>
        <taxon>Vertebrata</taxon>
        <taxon>Euteleostomi</taxon>
        <taxon>Actinopterygii</taxon>
        <taxon>Neopterygii</taxon>
        <taxon>Teleostei</taxon>
        <taxon>Neoteleostei</taxon>
        <taxon>Acanthomorphata</taxon>
        <taxon>Ovalentaria</taxon>
        <taxon>Pomacentridae</taxon>
        <taxon>Acanthochromis</taxon>
    </lineage>
</organism>
<protein>
    <submittedName>
        <fullName evidence="5">BCL3 transcription coactivator</fullName>
    </submittedName>
</protein>
<reference evidence="5" key="2">
    <citation type="submission" date="2025-09" db="UniProtKB">
        <authorList>
            <consortium name="Ensembl"/>
        </authorList>
    </citation>
    <scope>IDENTIFICATION</scope>
</reference>
<feature type="repeat" description="ANK" evidence="3">
    <location>
        <begin position="388"/>
        <end position="420"/>
    </location>
</feature>
<dbReference type="InterPro" id="IPR002110">
    <property type="entry name" value="Ankyrin_rpt"/>
</dbReference>
<dbReference type="Pfam" id="PF12796">
    <property type="entry name" value="Ank_2"/>
    <property type="match status" value="2"/>
</dbReference>
<dbReference type="OrthoDB" id="10254947at2759"/>
<keyword evidence="2 3" id="KW-0040">ANK repeat</keyword>
<dbReference type="InterPro" id="IPR051070">
    <property type="entry name" value="NF-kappa-B_inhibitor"/>
</dbReference>
<dbReference type="GO" id="GO:0005829">
    <property type="term" value="C:cytosol"/>
    <property type="evidence" value="ECO:0007669"/>
    <property type="project" value="TreeGrafter"/>
</dbReference>
<feature type="repeat" description="ANK" evidence="3">
    <location>
        <begin position="321"/>
        <end position="353"/>
    </location>
</feature>
<evidence type="ECO:0000256" key="2">
    <source>
        <dbReference type="ARBA" id="ARBA00023043"/>
    </source>
</evidence>
<feature type="repeat" description="ANK" evidence="3">
    <location>
        <begin position="355"/>
        <end position="387"/>
    </location>
</feature>
<evidence type="ECO:0000313" key="6">
    <source>
        <dbReference type="Proteomes" id="UP000257200"/>
    </source>
</evidence>
<reference evidence="5" key="1">
    <citation type="submission" date="2025-08" db="UniProtKB">
        <authorList>
            <consortium name="Ensembl"/>
        </authorList>
    </citation>
    <scope>IDENTIFICATION</scope>
</reference>
<feature type="repeat" description="ANK" evidence="3">
    <location>
        <begin position="215"/>
        <end position="251"/>
    </location>
</feature>
<dbReference type="GO" id="GO:0051059">
    <property type="term" value="F:NF-kappaB binding"/>
    <property type="evidence" value="ECO:0007669"/>
    <property type="project" value="TreeGrafter"/>
</dbReference>
<dbReference type="GeneID" id="110953832"/>
<dbReference type="InterPro" id="IPR036770">
    <property type="entry name" value="Ankyrin_rpt-contain_sf"/>
</dbReference>
<dbReference type="GeneTree" id="ENSGT00940000161392"/>
<dbReference type="PANTHER" id="PTHR46680:SF2">
    <property type="entry name" value="NF-KAPPA-B INHIBITOR ZETA"/>
    <property type="match status" value="1"/>
</dbReference>
<keyword evidence="6" id="KW-1185">Reference proteome</keyword>
<dbReference type="Ensembl" id="ENSAPOT00000031918.1">
    <property type="protein sequence ID" value="ENSAPOP00000012195.1"/>
    <property type="gene ID" value="ENSAPOG00000014843.1"/>
</dbReference>
<dbReference type="FunCoup" id="A0A3Q1G1E9">
    <property type="interactions" value="101"/>
</dbReference>
<evidence type="ECO:0000256" key="3">
    <source>
        <dbReference type="PROSITE-ProRule" id="PRU00023"/>
    </source>
</evidence>
<evidence type="ECO:0000313" key="5">
    <source>
        <dbReference type="Ensembl" id="ENSAPOP00000012195.1"/>
    </source>
</evidence>
<keyword evidence="1" id="KW-0677">Repeat</keyword>
<feature type="region of interest" description="Disordered" evidence="4">
    <location>
        <begin position="1"/>
        <end position="62"/>
    </location>
</feature>
<evidence type="ECO:0000256" key="4">
    <source>
        <dbReference type="SAM" id="MobiDB-lite"/>
    </source>
</evidence>
<dbReference type="PROSITE" id="PS50088">
    <property type="entry name" value="ANK_REPEAT"/>
    <property type="match status" value="5"/>
</dbReference>
<feature type="region of interest" description="Disordered" evidence="4">
    <location>
        <begin position="75"/>
        <end position="121"/>
    </location>
</feature>
<evidence type="ECO:0000256" key="1">
    <source>
        <dbReference type="ARBA" id="ARBA00022737"/>
    </source>
</evidence>
<name>A0A3Q1G1E9_9TELE</name>
<dbReference type="Proteomes" id="UP000257200">
    <property type="component" value="Unplaced"/>
</dbReference>
<feature type="repeat" description="ANK" evidence="3">
    <location>
        <begin position="252"/>
        <end position="284"/>
    </location>
</feature>
<dbReference type="RefSeq" id="XP_022053716.1">
    <property type="nucleotide sequence ID" value="XM_022198024.2"/>
</dbReference>
<dbReference type="SUPFAM" id="SSF48403">
    <property type="entry name" value="Ankyrin repeat"/>
    <property type="match status" value="1"/>
</dbReference>
<dbReference type="Gene3D" id="1.25.40.20">
    <property type="entry name" value="Ankyrin repeat-containing domain"/>
    <property type="match status" value="1"/>
</dbReference>
<dbReference type="PROSITE" id="PS50297">
    <property type="entry name" value="ANK_REP_REGION"/>
    <property type="match status" value="5"/>
</dbReference>
<dbReference type="SMART" id="SM00248">
    <property type="entry name" value="ANK"/>
    <property type="match status" value="6"/>
</dbReference>
<accession>A0A3Q1G1E9</accession>
<dbReference type="PANTHER" id="PTHR46680">
    <property type="entry name" value="NF-KAPPA-B INHIBITOR ALPHA"/>
    <property type="match status" value="1"/>
</dbReference>